<dbReference type="AlphaFoldDB" id="A0AAV4NH17"/>
<dbReference type="EMBL" id="BPLQ01001696">
    <property type="protein sequence ID" value="GIX84077.1"/>
    <property type="molecule type" value="Genomic_DNA"/>
</dbReference>
<gene>
    <name evidence="1" type="ORF">CDAR_236671</name>
</gene>
<accession>A0AAV4NH17</accession>
<organism evidence="1 2">
    <name type="scientific">Caerostris darwini</name>
    <dbReference type="NCBI Taxonomy" id="1538125"/>
    <lineage>
        <taxon>Eukaryota</taxon>
        <taxon>Metazoa</taxon>
        <taxon>Ecdysozoa</taxon>
        <taxon>Arthropoda</taxon>
        <taxon>Chelicerata</taxon>
        <taxon>Arachnida</taxon>
        <taxon>Araneae</taxon>
        <taxon>Araneomorphae</taxon>
        <taxon>Entelegynae</taxon>
        <taxon>Araneoidea</taxon>
        <taxon>Araneidae</taxon>
        <taxon>Caerostris</taxon>
    </lineage>
</organism>
<keyword evidence="2" id="KW-1185">Reference proteome</keyword>
<dbReference type="Proteomes" id="UP001054837">
    <property type="component" value="Unassembled WGS sequence"/>
</dbReference>
<evidence type="ECO:0000313" key="1">
    <source>
        <dbReference type="EMBL" id="GIX84077.1"/>
    </source>
</evidence>
<proteinExistence type="predicted"/>
<sequence length="149" mass="16292">MKKAVGITEDIVMVIEQDDLVVKMCGEQGYGNASTMPGERKRANHPGTQKGKRAHYLLYGLLIPPVWLKVGICAGTRVAVTCTHTCPPPHLLSSTDTHLPSDCDFTRLRQPPGQMLLCKLTDFNGGTNIRVHGSLSPHSKVDLYLSLVE</sequence>
<evidence type="ECO:0000313" key="2">
    <source>
        <dbReference type="Proteomes" id="UP001054837"/>
    </source>
</evidence>
<comment type="caution">
    <text evidence="1">The sequence shown here is derived from an EMBL/GenBank/DDBJ whole genome shotgun (WGS) entry which is preliminary data.</text>
</comment>
<protein>
    <submittedName>
        <fullName evidence="1">Uncharacterized protein</fullName>
    </submittedName>
</protein>
<name>A0AAV4NH17_9ARAC</name>
<reference evidence="1 2" key="1">
    <citation type="submission" date="2021-06" db="EMBL/GenBank/DDBJ databases">
        <title>Caerostris darwini draft genome.</title>
        <authorList>
            <person name="Kono N."/>
            <person name="Arakawa K."/>
        </authorList>
    </citation>
    <scope>NUCLEOTIDE SEQUENCE [LARGE SCALE GENOMIC DNA]</scope>
</reference>